<reference evidence="2 3" key="1">
    <citation type="journal article" date="2024" name="Commun. Biol.">
        <title>Comparative genomic analysis of thermophilic fungi reveals convergent evolutionary adaptations and gene losses.</title>
        <authorList>
            <person name="Steindorff A.S."/>
            <person name="Aguilar-Pontes M.V."/>
            <person name="Robinson A.J."/>
            <person name="Andreopoulos B."/>
            <person name="LaButti K."/>
            <person name="Kuo A."/>
            <person name="Mondo S."/>
            <person name="Riley R."/>
            <person name="Otillar R."/>
            <person name="Haridas S."/>
            <person name="Lipzen A."/>
            <person name="Grimwood J."/>
            <person name="Schmutz J."/>
            <person name="Clum A."/>
            <person name="Reid I.D."/>
            <person name="Moisan M.C."/>
            <person name="Butler G."/>
            <person name="Nguyen T.T.M."/>
            <person name="Dewar K."/>
            <person name="Conant G."/>
            <person name="Drula E."/>
            <person name="Henrissat B."/>
            <person name="Hansel C."/>
            <person name="Singer S."/>
            <person name="Hutchinson M.I."/>
            <person name="de Vries R.P."/>
            <person name="Natvig D.O."/>
            <person name="Powell A.J."/>
            <person name="Tsang A."/>
            <person name="Grigoriev I.V."/>
        </authorList>
    </citation>
    <scope>NUCLEOTIDE SEQUENCE [LARGE SCALE GENOMIC DNA]</scope>
    <source>
        <strain evidence="2 3">CBS 494.80</strain>
    </source>
</reference>
<protein>
    <submittedName>
        <fullName evidence="2">Uncharacterized protein</fullName>
    </submittedName>
</protein>
<sequence>MANFARANGQASEEAFLGGYRARPTTANSRSIQRDEDQYQLINVFQPQYEIKSSQISTKLRTLTSSGSEHNVVKAQHSTADRSGQAAGAMYFKDSSR</sequence>
<dbReference type="EMBL" id="JAZHXI010000012">
    <property type="protein sequence ID" value="KAL2065593.1"/>
    <property type="molecule type" value="Genomic_DNA"/>
</dbReference>
<accession>A0ABR4C6P2</accession>
<name>A0ABR4C6P2_9HELO</name>
<evidence type="ECO:0000313" key="2">
    <source>
        <dbReference type="EMBL" id="KAL2065593.1"/>
    </source>
</evidence>
<evidence type="ECO:0000256" key="1">
    <source>
        <dbReference type="SAM" id="MobiDB-lite"/>
    </source>
</evidence>
<dbReference type="Proteomes" id="UP001595075">
    <property type="component" value="Unassembled WGS sequence"/>
</dbReference>
<feature type="non-terminal residue" evidence="2">
    <location>
        <position position="97"/>
    </location>
</feature>
<gene>
    <name evidence="2" type="ORF">VTL71DRAFT_3263</name>
</gene>
<comment type="caution">
    <text evidence="2">The sequence shown here is derived from an EMBL/GenBank/DDBJ whole genome shotgun (WGS) entry which is preliminary data.</text>
</comment>
<proteinExistence type="predicted"/>
<feature type="region of interest" description="Disordered" evidence="1">
    <location>
        <begin position="1"/>
        <end position="34"/>
    </location>
</feature>
<keyword evidence="3" id="KW-1185">Reference proteome</keyword>
<organism evidence="2 3">
    <name type="scientific">Oculimacula yallundae</name>
    <dbReference type="NCBI Taxonomy" id="86028"/>
    <lineage>
        <taxon>Eukaryota</taxon>
        <taxon>Fungi</taxon>
        <taxon>Dikarya</taxon>
        <taxon>Ascomycota</taxon>
        <taxon>Pezizomycotina</taxon>
        <taxon>Leotiomycetes</taxon>
        <taxon>Helotiales</taxon>
        <taxon>Ploettnerulaceae</taxon>
        <taxon>Oculimacula</taxon>
    </lineage>
</organism>
<evidence type="ECO:0000313" key="3">
    <source>
        <dbReference type="Proteomes" id="UP001595075"/>
    </source>
</evidence>
<feature type="region of interest" description="Disordered" evidence="1">
    <location>
        <begin position="75"/>
        <end position="97"/>
    </location>
</feature>